<evidence type="ECO:0000259" key="9">
    <source>
        <dbReference type="Pfam" id="PF04412"/>
    </source>
</evidence>
<comment type="similarity">
    <text evidence="5">Belongs to the AcnX type II large subunit family.</text>
</comment>
<gene>
    <name evidence="10" type="ORF">ENT99_06490</name>
</gene>
<evidence type="ECO:0000256" key="4">
    <source>
        <dbReference type="ARBA" id="ARBA00045299"/>
    </source>
</evidence>
<name>A0A832AXD7_9CREN</name>
<evidence type="ECO:0000256" key="8">
    <source>
        <dbReference type="ARBA" id="ARBA00047196"/>
    </source>
</evidence>
<evidence type="ECO:0000256" key="3">
    <source>
        <dbReference type="ARBA" id="ARBA00045120"/>
    </source>
</evidence>
<evidence type="ECO:0000256" key="2">
    <source>
        <dbReference type="ARBA" id="ARBA00023239"/>
    </source>
</evidence>
<protein>
    <recommendedName>
        <fullName evidence="8">Phosphomevalonate dehydratase large subunit</fullName>
        <ecNumber evidence="7">4.2.1.182</ecNumber>
    </recommendedName>
</protein>
<dbReference type="Pfam" id="PF04412">
    <property type="entry name" value="AcnX"/>
    <property type="match status" value="1"/>
</dbReference>
<evidence type="ECO:0000256" key="1">
    <source>
        <dbReference type="ARBA" id="ARBA00023004"/>
    </source>
</evidence>
<feature type="domain" description="Phosphomevalonate dehydratase large subunit-like" evidence="9">
    <location>
        <begin position="1"/>
        <end position="385"/>
    </location>
</feature>
<dbReference type="EMBL" id="DTAU01000126">
    <property type="protein sequence ID" value="HFQ79327.1"/>
    <property type="molecule type" value="Genomic_DNA"/>
</dbReference>
<proteinExistence type="inferred from homology"/>
<reference evidence="10" key="1">
    <citation type="journal article" date="2020" name="mSystems">
        <title>Genome- and Community-Level Interaction Insights into Carbon Utilization and Element Cycling Functions of Hydrothermarchaeota in Hydrothermal Sediment.</title>
        <authorList>
            <person name="Zhou Z."/>
            <person name="Liu Y."/>
            <person name="Xu W."/>
            <person name="Pan J."/>
            <person name="Luo Z.H."/>
            <person name="Li M."/>
        </authorList>
    </citation>
    <scope>NUCLEOTIDE SEQUENCE</scope>
    <source>
        <strain evidence="10">SpSt-629</strain>
    </source>
</reference>
<dbReference type="PANTHER" id="PTHR36577:SF3">
    <property type="entry name" value="DUF521 DOMAIN PROTEIN (AFU_ORTHOLOGUE AFUA_6G00490)"/>
    <property type="match status" value="1"/>
</dbReference>
<evidence type="ECO:0000256" key="7">
    <source>
        <dbReference type="ARBA" id="ARBA00047176"/>
    </source>
</evidence>
<dbReference type="EC" id="4.2.1.182" evidence="7"/>
<keyword evidence="2" id="KW-0456">Lyase</keyword>
<dbReference type="InterPro" id="IPR007506">
    <property type="entry name" value="PMDh-L-like_dom"/>
</dbReference>
<dbReference type="GO" id="GO:0016829">
    <property type="term" value="F:lyase activity"/>
    <property type="evidence" value="ECO:0007669"/>
    <property type="project" value="UniProtKB-KW"/>
</dbReference>
<dbReference type="AlphaFoldDB" id="A0A832AXD7"/>
<evidence type="ECO:0000256" key="5">
    <source>
        <dbReference type="ARBA" id="ARBA00046333"/>
    </source>
</evidence>
<comment type="function">
    <text evidence="4">Component of a hydro-lyase that catalyzes the dehydration of mevalonate 5-phosphate (MVA5P) to form trans-anhydromevalonate 5-phosphate (tAHMP). Involved in the archaeal mevalonate (MVA) pathway, which provides fundamental precursors for isoprenoid biosynthesis, such as isopentenyl diphosphate (IPP) and dimethylallyl diphosphate (DMAPP).</text>
</comment>
<evidence type="ECO:0000256" key="6">
    <source>
        <dbReference type="ARBA" id="ARBA00046520"/>
    </source>
</evidence>
<organism evidence="10">
    <name type="scientific">Ignisphaera aggregans</name>
    <dbReference type="NCBI Taxonomy" id="334771"/>
    <lineage>
        <taxon>Archaea</taxon>
        <taxon>Thermoproteota</taxon>
        <taxon>Thermoprotei</taxon>
        <taxon>Desulfurococcales</taxon>
        <taxon>Desulfurococcaceae</taxon>
        <taxon>Ignisphaera</taxon>
    </lineage>
</organism>
<dbReference type="PANTHER" id="PTHR36577">
    <property type="entry name" value="DUF521 DOMAIN PROTEIN (AFU_ORTHOLOGUE AFUA_6G00490)"/>
    <property type="match status" value="1"/>
</dbReference>
<evidence type="ECO:0000313" key="10">
    <source>
        <dbReference type="EMBL" id="HFQ79327.1"/>
    </source>
</evidence>
<comment type="caution">
    <text evidence="10">The sequence shown here is derived from an EMBL/GenBank/DDBJ whole genome shotgun (WGS) entry which is preliminary data.</text>
</comment>
<keyword evidence="1" id="KW-0408">Iron</keyword>
<comment type="subunit">
    <text evidence="6">Heterodimer composed of a large subunit (PMDh-L) and a small subunit (PMDh-S).</text>
</comment>
<sequence length="387" mass="42619">MYLGKWEEKALQGEFGEALQLSMNVLVKVCRALKAEKLVEISHAHVSGVSYFNIGDEGIEFLEDLVKKGAKTSIYTTANPASIAFLDKFRDSYSAEIIVKQRKIIDILISIGIDRKSFTCIPYKLKTPVLGEHLAWAESSAVIYANSILGAKTNREGGVTALMAAIAGRTCFSGMHLDENRCPTETIVIDFPIRSIAEASAIGLYIGNVVRGIPYIKMKMYIDEKLKNVVLRSFLASLASTSSCPLVLIEGVSPEAQKYVDKHSSLEKISIDFKDVQTFFDSMCSPVLYLGCPHIDIDELELILRNSIEVLKILKIEKLYVSVPMYEQEKILKYIGSLEGIEIVYLPGACPVVSDLKNLKAVSTVHGKARHYIPKTAGASACLVDIA</sequence>
<comment type="catalytic activity">
    <reaction evidence="3">
        <text>(R)-5-phosphomevalonate = (2E)-3-methyl-5-phosphooxypent-2-enoate + H2O</text>
        <dbReference type="Rhea" id="RHEA:78975"/>
        <dbReference type="ChEBI" id="CHEBI:15377"/>
        <dbReference type="ChEBI" id="CHEBI:58146"/>
        <dbReference type="ChEBI" id="CHEBI:229665"/>
        <dbReference type="EC" id="4.2.1.182"/>
    </reaction>
    <physiologicalReaction direction="left-to-right" evidence="3">
        <dbReference type="Rhea" id="RHEA:78976"/>
    </physiologicalReaction>
</comment>
<accession>A0A832AXD7</accession>